<comment type="function">
    <text evidence="4">Catalyzes the dehydration of D-mannonate.</text>
</comment>
<evidence type="ECO:0000256" key="5">
    <source>
        <dbReference type="ARBA" id="ARBA00004892"/>
    </source>
</evidence>
<evidence type="ECO:0000256" key="1">
    <source>
        <dbReference type="ARBA" id="ARBA00001794"/>
    </source>
</evidence>
<dbReference type="Proteomes" id="UP000247465">
    <property type="component" value="Chromosome"/>
</dbReference>
<gene>
    <name evidence="11" type="primary">uxuA_4</name>
    <name evidence="11" type="ORF">DF168_00403</name>
</gene>
<dbReference type="UniPathway" id="UPA00246"/>
<evidence type="ECO:0000256" key="3">
    <source>
        <dbReference type="ARBA" id="ARBA00001954"/>
    </source>
</evidence>
<evidence type="ECO:0000256" key="7">
    <source>
        <dbReference type="ARBA" id="ARBA00012927"/>
    </source>
</evidence>
<dbReference type="InterPro" id="IPR036237">
    <property type="entry name" value="Xyl_isomerase-like_sf"/>
</dbReference>
<accession>A0A2Z4ANT7</accession>
<keyword evidence="8" id="KW-0408">Iron</keyword>
<dbReference type="GO" id="GO:0008198">
    <property type="term" value="F:ferrous iron binding"/>
    <property type="evidence" value="ECO:0007669"/>
    <property type="project" value="TreeGrafter"/>
</dbReference>
<dbReference type="KEGG" id="mtar:DF168_00403"/>
<dbReference type="GO" id="GO:0030145">
    <property type="term" value="F:manganese ion binding"/>
    <property type="evidence" value="ECO:0007669"/>
    <property type="project" value="TreeGrafter"/>
</dbReference>
<dbReference type="InterPro" id="IPR004628">
    <property type="entry name" value="Man_deHydtase"/>
</dbReference>
<proteinExistence type="inferred from homology"/>
<comment type="cofactor">
    <cofactor evidence="2">
        <name>Mn(2+)</name>
        <dbReference type="ChEBI" id="CHEBI:29035"/>
    </cofactor>
</comment>
<dbReference type="GO" id="GO:0042840">
    <property type="term" value="P:D-glucuronate catabolic process"/>
    <property type="evidence" value="ECO:0007669"/>
    <property type="project" value="TreeGrafter"/>
</dbReference>
<evidence type="ECO:0000256" key="4">
    <source>
        <dbReference type="ARBA" id="ARBA00002713"/>
    </source>
</evidence>
<evidence type="ECO:0000256" key="8">
    <source>
        <dbReference type="ARBA" id="ARBA00023004"/>
    </source>
</evidence>
<evidence type="ECO:0000313" key="12">
    <source>
        <dbReference type="Proteomes" id="UP000247465"/>
    </source>
</evidence>
<keyword evidence="10 11" id="KW-0456">Lyase</keyword>
<dbReference type="EC" id="4.2.1.8" evidence="7"/>
<comment type="cofactor">
    <cofactor evidence="3">
        <name>Fe(2+)</name>
        <dbReference type="ChEBI" id="CHEBI:29033"/>
    </cofactor>
</comment>
<organism evidence="11 12">
    <name type="scientific">Candidatus Moanibacter tarae</name>
    <dbReference type="NCBI Taxonomy" id="2200854"/>
    <lineage>
        <taxon>Bacteria</taxon>
        <taxon>Pseudomonadati</taxon>
        <taxon>Verrucomicrobiota</taxon>
        <taxon>Opitutia</taxon>
        <taxon>Puniceicoccales</taxon>
        <taxon>Puniceicoccales incertae sedis</taxon>
        <taxon>Candidatus Moanibacter</taxon>
    </lineage>
</organism>
<evidence type="ECO:0000256" key="2">
    <source>
        <dbReference type="ARBA" id="ARBA00001936"/>
    </source>
</evidence>
<protein>
    <recommendedName>
        <fullName evidence="7">mannonate dehydratase</fullName>
        <ecNumber evidence="7">4.2.1.8</ecNumber>
    </recommendedName>
</protein>
<evidence type="ECO:0000256" key="6">
    <source>
        <dbReference type="ARBA" id="ARBA00007389"/>
    </source>
</evidence>
<dbReference type="PANTHER" id="PTHR30387">
    <property type="entry name" value="MANNONATE DEHYDRATASE"/>
    <property type="match status" value="1"/>
</dbReference>
<evidence type="ECO:0000313" key="11">
    <source>
        <dbReference type="EMBL" id="AWT59222.1"/>
    </source>
</evidence>
<dbReference type="EMBL" id="CP029803">
    <property type="protein sequence ID" value="AWT59222.1"/>
    <property type="molecule type" value="Genomic_DNA"/>
</dbReference>
<reference evidence="11 12" key="1">
    <citation type="submission" date="2018-06" db="EMBL/GenBank/DDBJ databases">
        <title>Draft Genome Sequence of a Novel Marine Bacterium Related to the Verrucomicrobia.</title>
        <authorList>
            <person name="Vosseberg J."/>
            <person name="Martijn J."/>
            <person name="Ettema T.J.G."/>
        </authorList>
    </citation>
    <scope>NUCLEOTIDE SEQUENCE [LARGE SCALE GENOMIC DNA]</scope>
    <source>
        <strain evidence="11">TARA_B100001123</strain>
    </source>
</reference>
<dbReference type="Gene3D" id="3.20.20.150">
    <property type="entry name" value="Divalent-metal-dependent TIM barrel enzymes"/>
    <property type="match status" value="1"/>
</dbReference>
<comment type="similarity">
    <text evidence="6">Belongs to the mannonate dehydratase family.</text>
</comment>
<evidence type="ECO:0000256" key="9">
    <source>
        <dbReference type="ARBA" id="ARBA00023211"/>
    </source>
</evidence>
<evidence type="ECO:0000256" key="10">
    <source>
        <dbReference type="ARBA" id="ARBA00023239"/>
    </source>
</evidence>
<dbReference type="SUPFAM" id="SSF51658">
    <property type="entry name" value="Xylose isomerase-like"/>
    <property type="match status" value="1"/>
</dbReference>
<name>A0A2Z4ANT7_9BACT</name>
<comment type="catalytic activity">
    <reaction evidence="1">
        <text>D-mannonate = 2-dehydro-3-deoxy-D-gluconate + H2O</text>
        <dbReference type="Rhea" id="RHEA:20097"/>
        <dbReference type="ChEBI" id="CHEBI:15377"/>
        <dbReference type="ChEBI" id="CHEBI:17767"/>
        <dbReference type="ChEBI" id="CHEBI:57990"/>
        <dbReference type="EC" id="4.2.1.8"/>
    </reaction>
</comment>
<dbReference type="Pfam" id="PF03786">
    <property type="entry name" value="UxuA"/>
    <property type="match status" value="1"/>
</dbReference>
<dbReference type="AlphaFoldDB" id="A0A2Z4ANT7"/>
<comment type="pathway">
    <text evidence="5">Carbohydrate metabolism; pentose and glucuronate interconversion.</text>
</comment>
<dbReference type="PANTHER" id="PTHR30387:SF2">
    <property type="entry name" value="MANNONATE DEHYDRATASE"/>
    <property type="match status" value="1"/>
</dbReference>
<dbReference type="GO" id="GO:0008927">
    <property type="term" value="F:mannonate dehydratase activity"/>
    <property type="evidence" value="ECO:0007669"/>
    <property type="project" value="UniProtKB-EC"/>
</dbReference>
<keyword evidence="9" id="KW-0464">Manganese</keyword>
<sequence>MKVAVWGRNLEDFYLRSVSQLGADAIDELPIPNEPGTGYFDLKSVLNIKKKIHSYGMEVNRVSLPYLSENYMGNGDGAEEELENCSQCLRVLGEAGMSLARVGFAKDTYPWMRRYYEAKHRGGYFFRGESLSNNLMAPSPADQDLWWQRVCHAYDKLVPIAEDFGVRLMMHPSDPPSPGAPFGGLGFHRLIDAFPNRCVGYLYCCGTRAEAGGQSLVLDEINNYGRKGRIFMVHFRNVRGSLATAGAFEEVMLDDGDMNMFEVLQELQRVGFEGYLQPDHCPPVGDDLEDAIRGVGYAVGYIKGLLAVLASG</sequence>